<dbReference type="GO" id="GO:0008443">
    <property type="term" value="F:phosphofructokinase activity"/>
    <property type="evidence" value="ECO:0007669"/>
    <property type="project" value="TreeGrafter"/>
</dbReference>
<dbReference type="PANTHER" id="PTHR46566">
    <property type="entry name" value="1-PHOSPHOFRUCTOKINASE-RELATED"/>
    <property type="match status" value="1"/>
</dbReference>
<dbReference type="PROSITE" id="PS00584">
    <property type="entry name" value="PFKB_KINASES_2"/>
    <property type="match status" value="1"/>
</dbReference>
<dbReference type="RefSeq" id="WP_048780426.1">
    <property type="nucleotide sequence ID" value="NZ_JAWEAQ010000002.1"/>
</dbReference>
<dbReference type="InterPro" id="IPR011611">
    <property type="entry name" value="PfkB_dom"/>
</dbReference>
<dbReference type="PANTHER" id="PTHR46566:SF5">
    <property type="entry name" value="1-PHOSPHOFRUCTOKINASE"/>
    <property type="match status" value="1"/>
</dbReference>
<evidence type="ECO:0000313" key="9">
    <source>
        <dbReference type="Proteomes" id="UP000234778"/>
    </source>
</evidence>
<comment type="caution">
    <text evidence="8">The sequence shown here is derived from an EMBL/GenBank/DDBJ whole genome shotgun (WGS) entry which is preliminary data.</text>
</comment>
<keyword evidence="3" id="KW-0547">Nucleotide-binding</keyword>
<dbReference type="Pfam" id="PF00294">
    <property type="entry name" value="PfkB"/>
    <property type="match status" value="1"/>
</dbReference>
<name>A0A2I1KR85_9ACTO</name>
<keyword evidence="4 8" id="KW-0418">Kinase</keyword>
<dbReference type="PIRSF" id="PIRSF000535">
    <property type="entry name" value="1PFK/6PFK/LacC"/>
    <property type="match status" value="1"/>
</dbReference>
<reference evidence="8 9" key="1">
    <citation type="submission" date="2017-12" db="EMBL/GenBank/DDBJ databases">
        <title>Phylogenetic diversity of female urinary microbiome.</title>
        <authorList>
            <person name="Thomas-White K."/>
            <person name="Wolfe A.J."/>
        </authorList>
    </citation>
    <scope>NUCLEOTIDE SEQUENCE [LARGE SCALE GENOMIC DNA]</scope>
    <source>
        <strain evidence="8 9">UMB0319</strain>
    </source>
</reference>
<dbReference type="CDD" id="cd01164">
    <property type="entry name" value="FruK_PfkB_like"/>
    <property type="match status" value="1"/>
</dbReference>
<evidence type="ECO:0000259" key="7">
    <source>
        <dbReference type="Pfam" id="PF00294"/>
    </source>
</evidence>
<keyword evidence="5" id="KW-0067">ATP-binding</keyword>
<dbReference type="Proteomes" id="UP000234778">
    <property type="component" value="Unassembled WGS sequence"/>
</dbReference>
<evidence type="ECO:0000313" key="8">
    <source>
        <dbReference type="EMBL" id="PKY98130.1"/>
    </source>
</evidence>
<gene>
    <name evidence="8" type="ORF">CYJ26_09350</name>
</gene>
<accession>A0A2I1KR85</accession>
<keyword evidence="2 6" id="KW-0808">Transferase</keyword>
<dbReference type="NCBIfam" id="TIGR03168">
    <property type="entry name" value="1-PFK"/>
    <property type="match status" value="1"/>
</dbReference>
<protein>
    <submittedName>
        <fullName evidence="8">1-phosphofructokinase</fullName>
    </submittedName>
</protein>
<dbReference type="InterPro" id="IPR017583">
    <property type="entry name" value="Tagatose/fructose_Pkinase"/>
</dbReference>
<dbReference type="GO" id="GO:0005524">
    <property type="term" value="F:ATP binding"/>
    <property type="evidence" value="ECO:0007669"/>
    <property type="project" value="UniProtKB-KW"/>
</dbReference>
<evidence type="ECO:0000256" key="3">
    <source>
        <dbReference type="ARBA" id="ARBA00022741"/>
    </source>
</evidence>
<dbReference type="InterPro" id="IPR002173">
    <property type="entry name" value="Carboh/pur_kinase_PfkB_CS"/>
</dbReference>
<dbReference type="GeneID" id="81709138"/>
<evidence type="ECO:0000256" key="4">
    <source>
        <dbReference type="ARBA" id="ARBA00022777"/>
    </source>
</evidence>
<dbReference type="Gene3D" id="3.40.1190.20">
    <property type="match status" value="1"/>
</dbReference>
<organism evidence="8 9">
    <name type="scientific">Actinomyces urogenitalis</name>
    <dbReference type="NCBI Taxonomy" id="103621"/>
    <lineage>
        <taxon>Bacteria</taxon>
        <taxon>Bacillati</taxon>
        <taxon>Actinomycetota</taxon>
        <taxon>Actinomycetes</taxon>
        <taxon>Actinomycetales</taxon>
        <taxon>Actinomycetaceae</taxon>
        <taxon>Actinomyces</taxon>
    </lineage>
</organism>
<dbReference type="AlphaFoldDB" id="A0A2I1KR85"/>
<feature type="domain" description="Carbohydrate kinase PfkB" evidence="7">
    <location>
        <begin position="20"/>
        <end position="312"/>
    </location>
</feature>
<dbReference type="SUPFAM" id="SSF53613">
    <property type="entry name" value="Ribokinase-like"/>
    <property type="match status" value="1"/>
</dbReference>
<evidence type="ECO:0000256" key="5">
    <source>
        <dbReference type="ARBA" id="ARBA00022840"/>
    </source>
</evidence>
<proteinExistence type="inferred from homology"/>
<dbReference type="InterPro" id="IPR029056">
    <property type="entry name" value="Ribokinase-like"/>
</dbReference>
<comment type="similarity">
    <text evidence="1">Belongs to the carbohydrate kinase PfkB family.</text>
</comment>
<sequence>MIVTLTANPSLDRTAQLPTALVRGEVNRVASVTSQAGGKGLNVAWVLAAAGVETTAVVPVGPGPLGPALETLVGPHMRIRQVEVCGATRVNTAITEADGTTTKLNEPGARLSLNEQEAVEEAVVEQASRASVTWVVLSGSLPPGAPQDWYARLIRALRARAPQVRIALDTSDAALEAVAQAWPQAAPDLLKPNGYELGQLAGLSRETVWALEEDAAAGSWAGVLEAAGRLRARGVGRVLASLGAAGAVLVTSEGVWRAQAPQVRVRSTVGAGDSCLAGYLLGQVRGRSEERSLAAAVAYGSAAAALPGTQLPRRQDLPSFLGADPLLSGFSVQDRGFEPA</sequence>
<evidence type="ECO:0000256" key="6">
    <source>
        <dbReference type="PIRNR" id="PIRNR000535"/>
    </source>
</evidence>
<evidence type="ECO:0000256" key="1">
    <source>
        <dbReference type="ARBA" id="ARBA00010688"/>
    </source>
</evidence>
<dbReference type="GO" id="GO:0005829">
    <property type="term" value="C:cytosol"/>
    <property type="evidence" value="ECO:0007669"/>
    <property type="project" value="TreeGrafter"/>
</dbReference>
<evidence type="ECO:0000256" key="2">
    <source>
        <dbReference type="ARBA" id="ARBA00022679"/>
    </source>
</evidence>
<dbReference type="EMBL" id="PKHA01000011">
    <property type="protein sequence ID" value="PKY98130.1"/>
    <property type="molecule type" value="Genomic_DNA"/>
</dbReference>